<gene>
    <name evidence="9 11" type="primary">prcB</name>
    <name evidence="11" type="ORF">E8P82_04215</name>
</gene>
<dbReference type="InterPro" id="IPR022483">
    <property type="entry name" value="PSB_actinobac"/>
</dbReference>
<proteinExistence type="inferred from homology"/>
<dbReference type="GO" id="GO:0019941">
    <property type="term" value="P:modification-dependent protein catabolic process"/>
    <property type="evidence" value="ECO:0007669"/>
    <property type="project" value="UniProtKB-UniRule"/>
</dbReference>
<dbReference type="OrthoDB" id="5174038at2"/>
<dbReference type="GO" id="GO:0005737">
    <property type="term" value="C:cytoplasm"/>
    <property type="evidence" value="ECO:0007669"/>
    <property type="project" value="UniProtKB-SubCell"/>
</dbReference>
<dbReference type="EC" id="3.4.25.1" evidence="9 10"/>
<dbReference type="CDD" id="cd01906">
    <property type="entry name" value="proteasome_protease_HslV"/>
    <property type="match status" value="1"/>
</dbReference>
<name>A0A4S5E702_9MICC</name>
<dbReference type="InterPro" id="IPR029055">
    <property type="entry name" value="Ntn_hydrolases_N"/>
</dbReference>
<feature type="active site" description="Nucleophile" evidence="9">
    <location>
        <position position="55"/>
    </location>
</feature>
<evidence type="ECO:0000256" key="1">
    <source>
        <dbReference type="ARBA" id="ARBA00001198"/>
    </source>
</evidence>
<dbReference type="Proteomes" id="UP000305233">
    <property type="component" value="Unassembled WGS sequence"/>
</dbReference>
<dbReference type="InterPro" id="IPR023333">
    <property type="entry name" value="Proteasome_suB-type"/>
</dbReference>
<dbReference type="PANTHER" id="PTHR32194">
    <property type="entry name" value="METALLOPROTEASE TLDD"/>
    <property type="match status" value="1"/>
</dbReference>
<keyword evidence="12" id="KW-1185">Reference proteome</keyword>
<dbReference type="PANTHER" id="PTHR32194:SF0">
    <property type="entry name" value="ATP-DEPENDENT PROTEASE SUBUNIT HSLV"/>
    <property type="match status" value="1"/>
</dbReference>
<comment type="similarity">
    <text evidence="9">Belongs to the peptidase T1B family.</text>
</comment>
<dbReference type="Pfam" id="PF00227">
    <property type="entry name" value="Proteasome"/>
    <property type="match status" value="1"/>
</dbReference>
<evidence type="ECO:0000256" key="5">
    <source>
        <dbReference type="ARBA" id="ARBA00022801"/>
    </source>
</evidence>
<comment type="subunit">
    <text evidence="9">The 20S proteasome core is composed of 14 alpha and 14 beta subunits that assemble into four stacked heptameric rings, resulting in a barrel-shaped structure. The two inner rings, each composed of seven catalytic beta subunits, are sandwiched by two outer rings, each composed of seven alpha subunits. The catalytic chamber with the active sites is on the inside of the barrel. Has a gated structure, the ends of the cylinder being occluded by the N-termini of the alpha-subunits. Is capped by the proteasome-associated ATPase, ARC.</text>
</comment>
<dbReference type="GO" id="GO:0019774">
    <property type="term" value="C:proteasome core complex, beta-subunit complex"/>
    <property type="evidence" value="ECO:0007669"/>
    <property type="project" value="UniProtKB-UniRule"/>
</dbReference>
<comment type="function">
    <text evidence="9">Component of the proteasome core, a large protease complex with broad specificity involved in protein degradation.</text>
</comment>
<evidence type="ECO:0000313" key="11">
    <source>
        <dbReference type="EMBL" id="THJ67324.1"/>
    </source>
</evidence>
<evidence type="ECO:0000256" key="2">
    <source>
        <dbReference type="ARBA" id="ARBA00022490"/>
    </source>
</evidence>
<keyword evidence="5 9" id="KW-0378">Hydrolase</keyword>
<sequence length="277" mass="29164">MLPDDAASAIPGAAATSFADYLGVHHPSLLPPLATRDPAGADGTFDAGHLAPHATTIVSLTFPGGVLMAGDRRATLGNVIASRHIEKVFPADHYSVLGIAGSAGIGLDLARLFQVELEHYEKIEATMMSLDGKANRLAAMVRQNLSLALQGLAVVPLYAGFDAERHVGRLFSFDATGGRYEEHEHHSVGSGSVFARGALKKLWNPRLDEASAVRVGVEALYDAADDDSATGGPDVVRGLWPVVYVVDAAGTRRIPDRELEAVARALLDARSAAGREA</sequence>
<comment type="subcellular location">
    <subcellularLocation>
        <location evidence="9">Cytoplasm</location>
    </subcellularLocation>
</comment>
<comment type="activity regulation">
    <text evidence="9">The formation of the proteasomal ATPase ARC-20S proteasome complex, likely via the docking of the C-termini of ARC into the intersubunit pockets in the alpha-rings, may trigger opening of the gate for substrate entry. Interconversion between the open-gate and close-gate conformations leads to a dynamic regulation of the 20S proteasome proteolysis activity.</text>
</comment>
<feature type="propeptide" id="PRO_5021048922" description="Removed in mature form; by autocatalysis" evidence="9">
    <location>
        <begin position="1"/>
        <end position="54"/>
    </location>
</feature>
<dbReference type="RefSeq" id="WP_136453261.1">
    <property type="nucleotide sequence ID" value="NZ_SSWH01000003.1"/>
</dbReference>
<dbReference type="NCBIfam" id="TIGR03690">
    <property type="entry name" value="20S_bact_beta"/>
    <property type="match status" value="1"/>
</dbReference>
<keyword evidence="6 9" id="KW-0068">Autocatalytic cleavage</keyword>
<dbReference type="EMBL" id="SSWH01000003">
    <property type="protein sequence ID" value="THJ67324.1"/>
    <property type="molecule type" value="Genomic_DNA"/>
</dbReference>
<dbReference type="SUPFAM" id="SSF56235">
    <property type="entry name" value="N-terminal nucleophile aminohydrolases (Ntn hydrolases)"/>
    <property type="match status" value="1"/>
</dbReference>
<evidence type="ECO:0000256" key="8">
    <source>
        <dbReference type="ARBA" id="ARBA00023145"/>
    </source>
</evidence>
<dbReference type="PROSITE" id="PS51476">
    <property type="entry name" value="PROTEASOME_BETA_2"/>
    <property type="match status" value="1"/>
</dbReference>
<keyword evidence="2 9" id="KW-0963">Cytoplasm</keyword>
<dbReference type="HAMAP" id="MF_02113_B">
    <property type="entry name" value="Proteasome_B_B"/>
    <property type="match status" value="1"/>
</dbReference>
<keyword evidence="7 9" id="KW-0647">Proteasome</keyword>
<dbReference type="GO" id="GO:0010498">
    <property type="term" value="P:proteasomal protein catabolic process"/>
    <property type="evidence" value="ECO:0007669"/>
    <property type="project" value="UniProtKB-UniRule"/>
</dbReference>
<evidence type="ECO:0000256" key="10">
    <source>
        <dbReference type="NCBIfam" id="TIGR03690"/>
    </source>
</evidence>
<evidence type="ECO:0000256" key="6">
    <source>
        <dbReference type="ARBA" id="ARBA00022813"/>
    </source>
</evidence>
<feature type="chain" id="PRO_5023211855" description="Proteasome subunit beta" evidence="9">
    <location>
        <begin position="55"/>
        <end position="277"/>
    </location>
</feature>
<dbReference type="AlphaFoldDB" id="A0A4S5E702"/>
<evidence type="ECO:0000256" key="9">
    <source>
        <dbReference type="HAMAP-Rule" id="MF_02113"/>
    </source>
</evidence>
<accession>A0A4S5E702</accession>
<dbReference type="GO" id="GO:0004298">
    <property type="term" value="F:threonine-type endopeptidase activity"/>
    <property type="evidence" value="ECO:0007669"/>
    <property type="project" value="UniProtKB-UniRule"/>
</dbReference>
<organism evidence="11 12">
    <name type="scientific">Arthrobacter echini</name>
    <dbReference type="NCBI Taxonomy" id="1529066"/>
    <lineage>
        <taxon>Bacteria</taxon>
        <taxon>Bacillati</taxon>
        <taxon>Actinomycetota</taxon>
        <taxon>Actinomycetes</taxon>
        <taxon>Micrococcales</taxon>
        <taxon>Micrococcaceae</taxon>
        <taxon>Arthrobacter</taxon>
    </lineage>
</organism>
<evidence type="ECO:0000256" key="4">
    <source>
        <dbReference type="ARBA" id="ARBA00022698"/>
    </source>
</evidence>
<evidence type="ECO:0000256" key="7">
    <source>
        <dbReference type="ARBA" id="ARBA00022942"/>
    </source>
</evidence>
<dbReference type="InterPro" id="IPR001353">
    <property type="entry name" value="Proteasome_sua/b"/>
</dbReference>
<keyword evidence="3 9" id="KW-0645">Protease</keyword>
<evidence type="ECO:0000313" key="12">
    <source>
        <dbReference type="Proteomes" id="UP000305233"/>
    </source>
</evidence>
<keyword evidence="4 9" id="KW-0888">Threonine protease</keyword>
<protein>
    <recommendedName>
        <fullName evidence="9 10">Proteasome subunit beta</fullName>
        <ecNumber evidence="9 10">3.4.25.1</ecNumber>
    </recommendedName>
    <alternativeName>
        <fullName evidence="9">20S proteasome beta subunit</fullName>
    </alternativeName>
    <alternativeName>
        <fullName evidence="9">Proteasome core protein PrcB</fullName>
    </alternativeName>
</protein>
<dbReference type="Gene3D" id="3.60.20.10">
    <property type="entry name" value="Glutamine Phosphoribosylpyrophosphate, subunit 1, domain 1"/>
    <property type="match status" value="1"/>
</dbReference>
<comment type="catalytic activity">
    <reaction evidence="1 9">
        <text>Cleavage of peptide bonds with very broad specificity.</text>
        <dbReference type="EC" id="3.4.25.1"/>
    </reaction>
</comment>
<keyword evidence="8 9" id="KW-0865">Zymogen</keyword>
<comment type="pathway">
    <text evidence="9">Protein degradation; proteasomal Pup-dependent pathway.</text>
</comment>
<dbReference type="UniPathway" id="UPA00997"/>
<evidence type="ECO:0000256" key="3">
    <source>
        <dbReference type="ARBA" id="ARBA00022670"/>
    </source>
</evidence>
<comment type="caution">
    <text evidence="11">The sequence shown here is derived from an EMBL/GenBank/DDBJ whole genome shotgun (WGS) entry which is preliminary data.</text>
</comment>
<reference evidence="11 12" key="1">
    <citation type="submission" date="2019-04" db="EMBL/GenBank/DDBJ databases">
        <authorList>
            <person name="Liu Q."/>
            <person name="Xin Y.-H."/>
        </authorList>
    </citation>
    <scope>NUCLEOTIDE SEQUENCE [LARGE SCALE GENOMIC DNA]</scope>
    <source>
        <strain evidence="11 12">AM23</strain>
    </source>
</reference>